<dbReference type="Proteomes" id="UP001163823">
    <property type="component" value="Chromosome 12"/>
</dbReference>
<dbReference type="InterPro" id="IPR043128">
    <property type="entry name" value="Rev_trsase/Diguanyl_cyclase"/>
</dbReference>
<name>A0AAD7PCB4_QUISA</name>
<comment type="caution">
    <text evidence="2">The sequence shown here is derived from an EMBL/GenBank/DDBJ whole genome shotgun (WGS) entry which is preliminary data.</text>
</comment>
<evidence type="ECO:0000313" key="3">
    <source>
        <dbReference type="Proteomes" id="UP001163823"/>
    </source>
</evidence>
<dbReference type="InterPro" id="IPR043502">
    <property type="entry name" value="DNA/RNA_pol_sf"/>
</dbReference>
<dbReference type="EMBL" id="JARAOO010000012">
    <property type="protein sequence ID" value="KAJ7949605.1"/>
    <property type="molecule type" value="Genomic_DNA"/>
</dbReference>
<dbReference type="InterPro" id="IPR000477">
    <property type="entry name" value="RT_dom"/>
</dbReference>
<dbReference type="KEGG" id="qsa:O6P43_029921"/>
<dbReference type="InterPro" id="IPR036691">
    <property type="entry name" value="Endo/exonu/phosph_ase_sf"/>
</dbReference>
<protein>
    <submittedName>
        <fullName evidence="2">Retrovirus-related Pol polyprotein LINE-1</fullName>
    </submittedName>
</protein>
<feature type="domain" description="Reverse transcriptase" evidence="1">
    <location>
        <begin position="321"/>
        <end position="541"/>
    </location>
</feature>
<dbReference type="PANTHER" id="PTHR46238">
    <property type="entry name" value="REVERSE TRANSCRIPTASE DOMAIN-CONTAINING PROTEIN"/>
    <property type="match status" value="1"/>
</dbReference>
<dbReference type="Gene3D" id="3.60.10.10">
    <property type="entry name" value="Endonuclease/exonuclease/phosphatase"/>
    <property type="match status" value="1"/>
</dbReference>
<gene>
    <name evidence="2" type="ORF">O6P43_029921</name>
</gene>
<evidence type="ECO:0000259" key="1">
    <source>
        <dbReference type="PROSITE" id="PS50878"/>
    </source>
</evidence>
<evidence type="ECO:0000313" key="2">
    <source>
        <dbReference type="EMBL" id="KAJ7949605.1"/>
    </source>
</evidence>
<dbReference type="SUPFAM" id="SSF56219">
    <property type="entry name" value="DNase I-like"/>
    <property type="match status" value="1"/>
</dbReference>
<sequence length="722" mass="83803">MWYTGKTRNRNGVAIIVDGNLKDEVVEIKRKSDRIILVKLMIDEETFNIISAYAPQIGLDESTKKAFWEDLEEIVQGVPLGEKLFIGADLNGHVGSTNEGFERVHGGYGYGVKNEGGESILDFAVAYDLILANTFFKKRESHLITFSSGPNKSQIDFVMTRKVDRAVCKDCKVLPGECLVSQHKLMVVDVGVKWRKQKYRSNKCIKTRWWNLNGGKMAFFKDKMLQGDPWRVEGEPNMIWDEMASRIRNTAREVLGESKGRGPPTKETWWWNEEVQQAIKAKKECYKRLHKCRNEDNYKCFRQARKDAKKVVREARGKACEGLYQKLETKDGEKDIYRIVKQRERRTKDLIRIKCIKDEADRVLVKEDEINERWQTYFDTLFNEESRGDFGDLDVTFDDTNRRFVRRIRAQEVKEAMHKMKNDGMTGEFPITIGVHQGSSLSPYLFALVMDELTYNIQDRAPWCMLFADDIVLVDETREGLNSKLGMWRNALESKGLRLSRTKTEYMECNFSKTRGGPNDIILDGQTIPTKNVFKYLGSFIQKDGAIEHDVNHRIKAGWVKWRSASGVLCDPKIPNRLKGKFYKSAVRPAMLYGTECWAVKKQHSHKMGVAEMRMLRWMTGHTRNDRIRNEEIRRKVEVAPIEEKMRENRLRWFGHIQRRPMDAVVKQGDIVQVPGVRRGKGRPKLTWGTVIEKDMAVLGINENLVLDRCEWRKRIHIADSN</sequence>
<keyword evidence="3" id="KW-1185">Reference proteome</keyword>
<accession>A0AAD7PCB4</accession>
<dbReference type="PANTHER" id="PTHR46238:SF8">
    <property type="entry name" value="ENDONUCLEASE_EXONUCLEASE_PHOSPHATASE DOMAIN-CONTAINING PROTEIN"/>
    <property type="match status" value="1"/>
</dbReference>
<organism evidence="2 3">
    <name type="scientific">Quillaja saponaria</name>
    <name type="common">Soap bark tree</name>
    <dbReference type="NCBI Taxonomy" id="32244"/>
    <lineage>
        <taxon>Eukaryota</taxon>
        <taxon>Viridiplantae</taxon>
        <taxon>Streptophyta</taxon>
        <taxon>Embryophyta</taxon>
        <taxon>Tracheophyta</taxon>
        <taxon>Spermatophyta</taxon>
        <taxon>Magnoliopsida</taxon>
        <taxon>eudicotyledons</taxon>
        <taxon>Gunneridae</taxon>
        <taxon>Pentapetalae</taxon>
        <taxon>rosids</taxon>
        <taxon>fabids</taxon>
        <taxon>Fabales</taxon>
        <taxon>Quillajaceae</taxon>
        <taxon>Quillaja</taxon>
    </lineage>
</organism>
<reference evidence="2" key="1">
    <citation type="journal article" date="2023" name="Science">
        <title>Elucidation of the pathway for biosynthesis of saponin adjuvants from the soapbark tree.</title>
        <authorList>
            <person name="Reed J."/>
            <person name="Orme A."/>
            <person name="El-Demerdash A."/>
            <person name="Owen C."/>
            <person name="Martin L.B.B."/>
            <person name="Misra R.C."/>
            <person name="Kikuchi S."/>
            <person name="Rejzek M."/>
            <person name="Martin A.C."/>
            <person name="Harkess A."/>
            <person name="Leebens-Mack J."/>
            <person name="Louveau T."/>
            <person name="Stephenson M.J."/>
            <person name="Osbourn A."/>
        </authorList>
    </citation>
    <scope>NUCLEOTIDE SEQUENCE</scope>
    <source>
        <strain evidence="2">S10</strain>
    </source>
</reference>
<dbReference type="Gene3D" id="3.30.70.270">
    <property type="match status" value="1"/>
</dbReference>
<dbReference type="Pfam" id="PF00078">
    <property type="entry name" value="RVT_1"/>
    <property type="match status" value="1"/>
</dbReference>
<proteinExistence type="predicted"/>
<dbReference type="AlphaFoldDB" id="A0AAD7PCB4"/>
<dbReference type="PROSITE" id="PS50878">
    <property type="entry name" value="RT_POL"/>
    <property type="match status" value="1"/>
</dbReference>
<dbReference type="SUPFAM" id="SSF56672">
    <property type="entry name" value="DNA/RNA polymerases"/>
    <property type="match status" value="1"/>
</dbReference>